<dbReference type="AlphaFoldDB" id="A0A0F3GQK9"/>
<gene>
    <name evidence="1" type="ORF">MBAV_003610</name>
</gene>
<sequence>MLQGRLVVKACLFNGDGRFFGEGHGKVYLILREHPVLVRQQSQDAYDLVIEHQGDNEDALESFFCGLLVVNDTRVVCGVVDGHRFTVEGRLYAILKGHAAPVEVVLAQTGGGHQL</sequence>
<keyword evidence="2" id="KW-1185">Reference proteome</keyword>
<evidence type="ECO:0000313" key="2">
    <source>
        <dbReference type="Proteomes" id="UP000033423"/>
    </source>
</evidence>
<dbReference type="EMBL" id="LACI01001572">
    <property type="protein sequence ID" value="KJU84195.1"/>
    <property type="molecule type" value="Genomic_DNA"/>
</dbReference>
<protein>
    <submittedName>
        <fullName evidence="1">Uncharacterized protein</fullName>
    </submittedName>
</protein>
<reference evidence="1 2" key="1">
    <citation type="submission" date="2015-02" db="EMBL/GenBank/DDBJ databases">
        <title>Single-cell genomics of uncultivated deep-branching MTB reveals a conserved set of magnetosome genes.</title>
        <authorList>
            <person name="Kolinko S."/>
            <person name="Richter M."/>
            <person name="Glockner F.O."/>
            <person name="Brachmann A."/>
            <person name="Schuler D."/>
        </authorList>
    </citation>
    <scope>NUCLEOTIDE SEQUENCE [LARGE SCALE GENOMIC DNA]</scope>
    <source>
        <strain evidence="1">TM-1</strain>
    </source>
</reference>
<proteinExistence type="predicted"/>
<name>A0A0F3GQK9_9BACT</name>
<evidence type="ECO:0000313" key="1">
    <source>
        <dbReference type="EMBL" id="KJU84195.1"/>
    </source>
</evidence>
<accession>A0A0F3GQK9</accession>
<dbReference type="Proteomes" id="UP000033423">
    <property type="component" value="Unassembled WGS sequence"/>
</dbReference>
<comment type="caution">
    <text evidence="1">The sequence shown here is derived from an EMBL/GenBank/DDBJ whole genome shotgun (WGS) entry which is preliminary data.</text>
</comment>
<organism evidence="1 2">
    <name type="scientific">Candidatus Magnetobacterium bavaricum</name>
    <dbReference type="NCBI Taxonomy" id="29290"/>
    <lineage>
        <taxon>Bacteria</taxon>
        <taxon>Pseudomonadati</taxon>
        <taxon>Nitrospirota</taxon>
        <taxon>Thermodesulfovibrionia</taxon>
        <taxon>Thermodesulfovibrionales</taxon>
        <taxon>Candidatus Magnetobacteriaceae</taxon>
        <taxon>Candidatus Magnetobacterium</taxon>
    </lineage>
</organism>